<feature type="compositionally biased region" description="Low complexity" evidence="1">
    <location>
        <begin position="149"/>
        <end position="195"/>
    </location>
</feature>
<dbReference type="Gene3D" id="3.40.430.10">
    <property type="entry name" value="Dihydrofolate Reductase, subunit A"/>
    <property type="match status" value="1"/>
</dbReference>
<protein>
    <recommendedName>
        <fullName evidence="2">Bacterial bifunctional deaminase-reductase C-terminal domain-containing protein</fullName>
    </recommendedName>
</protein>
<dbReference type="EMBL" id="AP027735">
    <property type="protein sequence ID" value="BDZ58108.1"/>
    <property type="molecule type" value="Genomic_DNA"/>
</dbReference>
<evidence type="ECO:0000256" key="1">
    <source>
        <dbReference type="SAM" id="MobiDB-lite"/>
    </source>
</evidence>
<gene>
    <name evidence="3" type="ORF">GCM10025872_17650</name>
</gene>
<dbReference type="Proteomes" id="UP001321421">
    <property type="component" value="Chromosome"/>
</dbReference>
<feature type="domain" description="Bacterial bifunctional deaminase-reductase C-terminal" evidence="2">
    <location>
        <begin position="31"/>
        <end position="122"/>
    </location>
</feature>
<name>A0ABN6YL89_9MICO</name>
<dbReference type="SUPFAM" id="SSF53597">
    <property type="entry name" value="Dihydrofolate reductase-like"/>
    <property type="match status" value="1"/>
</dbReference>
<keyword evidence="4" id="KW-1185">Reference proteome</keyword>
<sequence length="212" mass="22310">MRELYPGTTQSDDNTESERELLLRLYDAPGPLLRLNFVSTLDGAATGEDNRSGTINTEADTRVFALLRAWADAIVVGAGTARAERYEVPDIDEEWQPLRTGRPARPLLVVVSAQDQLPPLLADAAEDEVLLISGDPVAPETRCAPCAISGTSGSSSRAGRTSPTTSSPPARSTSCASPGHRASSAASTRASSSATRCRRRAGCCPSSKPTTP</sequence>
<dbReference type="InterPro" id="IPR024072">
    <property type="entry name" value="DHFR-like_dom_sf"/>
</dbReference>
<feature type="region of interest" description="Disordered" evidence="1">
    <location>
        <begin position="143"/>
        <end position="212"/>
    </location>
</feature>
<proteinExistence type="predicted"/>
<evidence type="ECO:0000313" key="4">
    <source>
        <dbReference type="Proteomes" id="UP001321421"/>
    </source>
</evidence>
<organism evidence="3 4">
    <name type="scientific">Barrientosiimonas endolithica</name>
    <dbReference type="NCBI Taxonomy" id="1535208"/>
    <lineage>
        <taxon>Bacteria</taxon>
        <taxon>Bacillati</taxon>
        <taxon>Actinomycetota</taxon>
        <taxon>Actinomycetes</taxon>
        <taxon>Micrococcales</taxon>
        <taxon>Dermacoccaceae</taxon>
        <taxon>Barrientosiimonas</taxon>
    </lineage>
</organism>
<evidence type="ECO:0000313" key="3">
    <source>
        <dbReference type="EMBL" id="BDZ58108.1"/>
    </source>
</evidence>
<reference evidence="4" key="1">
    <citation type="journal article" date="2019" name="Int. J. Syst. Evol. Microbiol.">
        <title>The Global Catalogue of Microorganisms (GCM) 10K type strain sequencing project: providing services to taxonomists for standard genome sequencing and annotation.</title>
        <authorList>
            <consortium name="The Broad Institute Genomics Platform"/>
            <consortium name="The Broad Institute Genome Sequencing Center for Infectious Disease"/>
            <person name="Wu L."/>
            <person name="Ma J."/>
        </authorList>
    </citation>
    <scope>NUCLEOTIDE SEQUENCE [LARGE SCALE GENOMIC DNA]</scope>
    <source>
        <strain evidence="4">NBRC 110608</strain>
    </source>
</reference>
<evidence type="ECO:0000259" key="2">
    <source>
        <dbReference type="Pfam" id="PF01872"/>
    </source>
</evidence>
<accession>A0ABN6YL89</accession>
<dbReference type="Pfam" id="PF01872">
    <property type="entry name" value="RibD_C"/>
    <property type="match status" value="1"/>
</dbReference>
<dbReference type="InterPro" id="IPR002734">
    <property type="entry name" value="RibDG_C"/>
</dbReference>